<name>A0A381Y954_9ZZZZ</name>
<dbReference type="AlphaFoldDB" id="A0A381Y954"/>
<protein>
    <submittedName>
        <fullName evidence="1">Uncharacterized protein</fullName>
    </submittedName>
</protein>
<evidence type="ECO:0000313" key="1">
    <source>
        <dbReference type="EMBL" id="SVA73172.1"/>
    </source>
</evidence>
<organism evidence="1">
    <name type="scientific">marine metagenome</name>
    <dbReference type="NCBI Taxonomy" id="408172"/>
    <lineage>
        <taxon>unclassified sequences</taxon>
        <taxon>metagenomes</taxon>
        <taxon>ecological metagenomes</taxon>
    </lineage>
</organism>
<dbReference type="EMBL" id="UINC01017604">
    <property type="protein sequence ID" value="SVA73172.1"/>
    <property type="molecule type" value="Genomic_DNA"/>
</dbReference>
<gene>
    <name evidence="1" type="ORF">METZ01_LOCUS126026</name>
</gene>
<reference evidence="1" key="1">
    <citation type="submission" date="2018-05" db="EMBL/GenBank/DDBJ databases">
        <authorList>
            <person name="Lanie J.A."/>
            <person name="Ng W.-L."/>
            <person name="Kazmierczak K.M."/>
            <person name="Andrzejewski T.M."/>
            <person name="Davidsen T.M."/>
            <person name="Wayne K.J."/>
            <person name="Tettelin H."/>
            <person name="Glass J.I."/>
            <person name="Rusch D."/>
            <person name="Podicherti R."/>
            <person name="Tsui H.-C.T."/>
            <person name="Winkler M.E."/>
        </authorList>
    </citation>
    <scope>NUCLEOTIDE SEQUENCE</scope>
</reference>
<accession>A0A381Y954</accession>
<proteinExistence type="predicted"/>
<sequence>MFHYLTSCWGQLLNDLSVAVVSGVGHKESTGLFTKPTNNAKILGGVVQRKGSIKRIGDATGGAGIR</sequence>